<sequence>MGPFINLLSKLGHSHLLRNISIYWSMHGTRLIITQLSSNFHTEDHLSNHEIRCFTIKGQFPLKPCYAMTIIKVKDNLLKIVGIFSSRPSFHPRTALCALSESLQKGLKIISVTMKPPFYLCKNIVYKNYKRYS</sequence>
<dbReference type="EMBL" id="CAADRP010002221">
    <property type="protein sequence ID" value="VFU63769.1"/>
    <property type="molecule type" value="Genomic_DNA"/>
</dbReference>
<protein>
    <submittedName>
        <fullName evidence="1">Uncharacterized protein</fullName>
    </submittedName>
</protein>
<organism evidence="1">
    <name type="scientific">Salix viminalis</name>
    <name type="common">Common osier</name>
    <name type="synonym">Basket willow</name>
    <dbReference type="NCBI Taxonomy" id="40686"/>
    <lineage>
        <taxon>Eukaryota</taxon>
        <taxon>Viridiplantae</taxon>
        <taxon>Streptophyta</taxon>
        <taxon>Embryophyta</taxon>
        <taxon>Tracheophyta</taxon>
        <taxon>Spermatophyta</taxon>
        <taxon>Magnoliopsida</taxon>
        <taxon>eudicotyledons</taxon>
        <taxon>Gunneridae</taxon>
        <taxon>Pentapetalae</taxon>
        <taxon>rosids</taxon>
        <taxon>fabids</taxon>
        <taxon>Malpighiales</taxon>
        <taxon>Salicaceae</taxon>
        <taxon>Saliceae</taxon>
        <taxon>Salix</taxon>
    </lineage>
</organism>
<proteinExistence type="predicted"/>
<gene>
    <name evidence="1" type="ORF">SVIM_LOCUS486295</name>
</gene>
<name>A0A6N2N9P7_SALVM</name>
<reference evidence="1" key="1">
    <citation type="submission" date="2019-03" db="EMBL/GenBank/DDBJ databases">
        <authorList>
            <person name="Mank J."/>
            <person name="Almeida P."/>
        </authorList>
    </citation>
    <scope>NUCLEOTIDE SEQUENCE</scope>
    <source>
        <strain evidence="1">78183</strain>
    </source>
</reference>
<dbReference type="AlphaFoldDB" id="A0A6N2N9P7"/>
<evidence type="ECO:0000313" key="1">
    <source>
        <dbReference type="EMBL" id="VFU63769.1"/>
    </source>
</evidence>
<accession>A0A6N2N9P7</accession>